<dbReference type="AlphaFoldDB" id="A0A0F9XH93"/>
<evidence type="ECO:0000259" key="2">
    <source>
        <dbReference type="SMART" id="SM00834"/>
    </source>
</evidence>
<proteinExistence type="predicted"/>
<dbReference type="Pfam" id="PF09723">
    <property type="entry name" value="Zn_ribbon_8"/>
    <property type="match status" value="1"/>
</dbReference>
<name>A0A0F9XH93_9ZZZZ</name>
<protein>
    <recommendedName>
        <fullName evidence="2">Putative regulatory protein FmdB zinc ribbon domain-containing protein</fullName>
    </recommendedName>
</protein>
<dbReference type="PANTHER" id="PTHR34404">
    <property type="entry name" value="REGULATORY PROTEIN, FMDB FAMILY"/>
    <property type="match status" value="1"/>
</dbReference>
<evidence type="ECO:0000256" key="1">
    <source>
        <dbReference type="SAM" id="MobiDB-lite"/>
    </source>
</evidence>
<dbReference type="NCBIfam" id="TIGR02605">
    <property type="entry name" value="CxxC_CxxC_SSSS"/>
    <property type="match status" value="1"/>
</dbReference>
<feature type="region of interest" description="Disordered" evidence="1">
    <location>
        <begin position="53"/>
        <end position="97"/>
    </location>
</feature>
<dbReference type="EMBL" id="LAZR01000105">
    <property type="protein sequence ID" value="KKN91278.1"/>
    <property type="molecule type" value="Genomic_DNA"/>
</dbReference>
<dbReference type="InterPro" id="IPR013429">
    <property type="entry name" value="Regulatory_FmdB_Zinc_ribbon"/>
</dbReference>
<feature type="compositionally biased region" description="Basic residues" evidence="1">
    <location>
        <begin position="59"/>
        <end position="70"/>
    </location>
</feature>
<organism evidence="3">
    <name type="scientific">marine sediment metagenome</name>
    <dbReference type="NCBI Taxonomy" id="412755"/>
    <lineage>
        <taxon>unclassified sequences</taxon>
        <taxon>metagenomes</taxon>
        <taxon>ecological metagenomes</taxon>
    </lineage>
</organism>
<accession>A0A0F9XH93</accession>
<gene>
    <name evidence="3" type="ORF">LCGC14_0221460</name>
</gene>
<feature type="domain" description="Putative regulatory protein FmdB zinc ribbon" evidence="2">
    <location>
        <begin position="1"/>
        <end position="42"/>
    </location>
</feature>
<reference evidence="3" key="1">
    <citation type="journal article" date="2015" name="Nature">
        <title>Complex archaea that bridge the gap between prokaryotes and eukaryotes.</title>
        <authorList>
            <person name="Spang A."/>
            <person name="Saw J.H."/>
            <person name="Jorgensen S.L."/>
            <person name="Zaremba-Niedzwiedzka K."/>
            <person name="Martijn J."/>
            <person name="Lind A.E."/>
            <person name="van Eijk R."/>
            <person name="Schleper C."/>
            <person name="Guy L."/>
            <person name="Ettema T.J."/>
        </authorList>
    </citation>
    <scope>NUCLEOTIDE SEQUENCE</scope>
</reference>
<comment type="caution">
    <text evidence="3">The sequence shown here is derived from an EMBL/GenBank/DDBJ whole genome shotgun (WGS) entry which is preliminary data.</text>
</comment>
<dbReference type="PANTHER" id="PTHR34404:SF2">
    <property type="entry name" value="CONSERVED SERINE RICH PROTEIN"/>
    <property type="match status" value="1"/>
</dbReference>
<evidence type="ECO:0000313" key="3">
    <source>
        <dbReference type="EMBL" id="KKN91278.1"/>
    </source>
</evidence>
<dbReference type="SMART" id="SM00834">
    <property type="entry name" value="CxxC_CXXC_SSSS"/>
    <property type="match status" value="1"/>
</dbReference>
<sequence>MPTYEYECEACGYEFEAFHSMSAKPLVDCPECCEPKLVKLISPGAAIIIRGTETPCHGGRGRKTQKKQQKKPCDNDRLGEGKNKSKKPFWREGPLNKDVLKNPTKYIEEGKID</sequence>
<feature type="compositionally biased region" description="Basic and acidic residues" evidence="1">
    <location>
        <begin position="71"/>
        <end position="83"/>
    </location>
</feature>